<evidence type="ECO:0000313" key="2">
    <source>
        <dbReference type="EMBL" id="MPM91663.1"/>
    </source>
</evidence>
<organism evidence="2">
    <name type="scientific">bioreactor metagenome</name>
    <dbReference type="NCBI Taxonomy" id="1076179"/>
    <lineage>
        <taxon>unclassified sequences</taxon>
        <taxon>metagenomes</taxon>
        <taxon>ecological metagenomes</taxon>
    </lineage>
</organism>
<keyword evidence="1" id="KW-0812">Transmembrane</keyword>
<protein>
    <submittedName>
        <fullName evidence="2">Uncharacterized protein</fullName>
    </submittedName>
</protein>
<proteinExistence type="predicted"/>
<dbReference type="AlphaFoldDB" id="A0A645DSL6"/>
<accession>A0A645DSL6</accession>
<comment type="caution">
    <text evidence="2">The sequence shown here is derived from an EMBL/GenBank/DDBJ whole genome shotgun (WGS) entry which is preliminary data.</text>
</comment>
<feature type="transmembrane region" description="Helical" evidence="1">
    <location>
        <begin position="41"/>
        <end position="61"/>
    </location>
</feature>
<sequence length="193" mass="20857">MCLQHQEFNRLITEFFGDVAGGEEVAEALAHFAVIDVDKTVMHPVAGIFMAGAALALRNFVFMMRENQVAAAAMDVDSLAKMLADHGGALDVPAGAALAPRRLPEGLTGFGGLPEREIKRVLLVFRDVDAAAGFEILNRHVRKLAVLVKFAAAEIDAALRGIREALFLQRFNNADNLVHCLGCLGMHRRGAQP</sequence>
<gene>
    <name evidence="2" type="ORF">SDC9_138794</name>
</gene>
<keyword evidence="1" id="KW-1133">Transmembrane helix</keyword>
<reference evidence="2" key="1">
    <citation type="submission" date="2019-08" db="EMBL/GenBank/DDBJ databases">
        <authorList>
            <person name="Kucharzyk K."/>
            <person name="Murdoch R.W."/>
            <person name="Higgins S."/>
            <person name="Loffler F."/>
        </authorList>
    </citation>
    <scope>NUCLEOTIDE SEQUENCE</scope>
</reference>
<evidence type="ECO:0000256" key="1">
    <source>
        <dbReference type="SAM" id="Phobius"/>
    </source>
</evidence>
<keyword evidence="1" id="KW-0472">Membrane</keyword>
<dbReference type="EMBL" id="VSSQ01038696">
    <property type="protein sequence ID" value="MPM91663.1"/>
    <property type="molecule type" value="Genomic_DNA"/>
</dbReference>
<name>A0A645DSL6_9ZZZZ</name>